<organism evidence="1 2">
    <name type="scientific">Lacticaseibacillus thailandensis DSM 22698 = JCM 13996</name>
    <dbReference type="NCBI Taxonomy" id="1423810"/>
    <lineage>
        <taxon>Bacteria</taxon>
        <taxon>Bacillati</taxon>
        <taxon>Bacillota</taxon>
        <taxon>Bacilli</taxon>
        <taxon>Lactobacillales</taxon>
        <taxon>Lactobacillaceae</taxon>
        <taxon>Lacticaseibacillus</taxon>
    </lineage>
</organism>
<proteinExistence type="predicted"/>
<name>A0A0R2C4D9_9LACO</name>
<dbReference type="Proteomes" id="UP000051789">
    <property type="component" value="Unassembled WGS sequence"/>
</dbReference>
<evidence type="ECO:0000313" key="1">
    <source>
        <dbReference type="EMBL" id="KRM86343.1"/>
    </source>
</evidence>
<protein>
    <submittedName>
        <fullName evidence="1">Uncharacterized protein</fullName>
    </submittedName>
</protein>
<evidence type="ECO:0000313" key="2">
    <source>
        <dbReference type="Proteomes" id="UP000051789"/>
    </source>
</evidence>
<reference evidence="1 2" key="1">
    <citation type="journal article" date="2015" name="Genome Announc.">
        <title>Expanding the biotechnology potential of lactobacilli through comparative genomics of 213 strains and associated genera.</title>
        <authorList>
            <person name="Sun Z."/>
            <person name="Harris H.M."/>
            <person name="McCann A."/>
            <person name="Guo C."/>
            <person name="Argimon S."/>
            <person name="Zhang W."/>
            <person name="Yang X."/>
            <person name="Jeffery I.B."/>
            <person name="Cooney J.C."/>
            <person name="Kagawa T.F."/>
            <person name="Liu W."/>
            <person name="Song Y."/>
            <person name="Salvetti E."/>
            <person name="Wrobel A."/>
            <person name="Rasinkangas P."/>
            <person name="Parkhill J."/>
            <person name="Rea M.C."/>
            <person name="O'Sullivan O."/>
            <person name="Ritari J."/>
            <person name="Douillard F.P."/>
            <person name="Paul Ross R."/>
            <person name="Yang R."/>
            <person name="Briner A.E."/>
            <person name="Felis G.E."/>
            <person name="de Vos W.M."/>
            <person name="Barrangou R."/>
            <person name="Klaenhammer T.R."/>
            <person name="Caufield P.W."/>
            <person name="Cui Y."/>
            <person name="Zhang H."/>
            <person name="O'Toole P.W."/>
        </authorList>
    </citation>
    <scope>NUCLEOTIDE SEQUENCE [LARGE SCALE GENOMIC DNA]</scope>
    <source>
        <strain evidence="1 2">DSM 22698</strain>
    </source>
</reference>
<comment type="caution">
    <text evidence="1">The sequence shown here is derived from an EMBL/GenBank/DDBJ whole genome shotgun (WGS) entry which is preliminary data.</text>
</comment>
<sequence>MHPTTSNGSGVLFCYSAIKKNMYDSGHNSPATLVYLGNYPILTIIKAHLLIESKL</sequence>
<dbReference type="AlphaFoldDB" id="A0A0R2C4D9"/>
<gene>
    <name evidence="1" type="ORF">FD19_GL000815</name>
</gene>
<accession>A0A0R2C4D9</accession>
<dbReference type="EMBL" id="AYZK01000014">
    <property type="protein sequence ID" value="KRM86343.1"/>
    <property type="molecule type" value="Genomic_DNA"/>
</dbReference>
<dbReference type="PATRIC" id="fig|1423810.4.peg.843"/>
<keyword evidence="2" id="KW-1185">Reference proteome</keyword>